<dbReference type="EMBL" id="CP003001">
    <property type="protein sequence ID" value="AEM74234.1"/>
    <property type="molecule type" value="Genomic_DNA"/>
</dbReference>
<protein>
    <submittedName>
        <fullName evidence="1">Uncharacterized protein</fullName>
    </submittedName>
</protein>
<accession>G2PT75</accession>
<organism evidence="1 2">
    <name type="scientific">Caldicellulosiruptor acetigenus 6A</name>
    <dbReference type="NCBI Taxonomy" id="632516"/>
    <lineage>
        <taxon>Bacteria</taxon>
        <taxon>Bacillati</taxon>
        <taxon>Bacillota</taxon>
        <taxon>Bacillota incertae sedis</taxon>
        <taxon>Caldicellulosiruptorales</taxon>
        <taxon>Caldicellulosiruptoraceae</taxon>
        <taxon>Caldicellulosiruptor</taxon>
    </lineage>
</organism>
<evidence type="ECO:0000313" key="1">
    <source>
        <dbReference type="EMBL" id="AEM74234.1"/>
    </source>
</evidence>
<dbReference type="AlphaFoldDB" id="G2PT75"/>
<dbReference type="HOGENOM" id="CLU_3181306_0_0_9"/>
<reference evidence="1 2" key="1">
    <citation type="submission" date="2011-08" db="EMBL/GenBank/DDBJ databases">
        <title>Complete sequence of Caldicellulosiruptor lactoaceticus 6A.</title>
        <authorList>
            <consortium name="US DOE Joint Genome Institute"/>
            <person name="Lucas S."/>
            <person name="Han J."/>
            <person name="Lapidus A."/>
            <person name="Cheng J.-F."/>
            <person name="Goodwin L."/>
            <person name="Pitluck S."/>
            <person name="Peters L."/>
            <person name="Davenport K."/>
            <person name="Detter J.C."/>
            <person name="Han C."/>
            <person name="Tapia R."/>
            <person name="Land M."/>
            <person name="Hauser L."/>
            <person name="Kyrpides N."/>
            <person name="Ivanova N."/>
            <person name="Ovchinnikova G."/>
            <person name="Pagani I."/>
            <person name="Blumer-Schuette S.E."/>
            <person name="Kelly R.M."/>
            <person name="Woyke T."/>
        </authorList>
    </citation>
    <scope>NUCLEOTIDE SEQUENCE [LARGE SCALE GENOMIC DNA]</scope>
    <source>
        <strain evidence="1 2">6A</strain>
    </source>
</reference>
<name>G2PT75_9FIRM</name>
<dbReference type="KEGG" id="clc:Calla_1633"/>
<evidence type="ECO:0000313" key="2">
    <source>
        <dbReference type="Proteomes" id="UP000009257"/>
    </source>
</evidence>
<dbReference type="Proteomes" id="UP000009257">
    <property type="component" value="Chromosome"/>
</dbReference>
<gene>
    <name evidence="1" type="ORF">Calla_1633</name>
</gene>
<sequence length="46" mass="5251">MKPNLTISLNSGYAVRFAHPNPYVLRIPAEYQNFFLSCPIEAVRVL</sequence>
<proteinExistence type="predicted"/>